<dbReference type="EMBL" id="FQUA01000002">
    <property type="protein sequence ID" value="SHE46498.1"/>
    <property type="molecule type" value="Genomic_DNA"/>
</dbReference>
<dbReference type="SMART" id="SM00827">
    <property type="entry name" value="PKS_AT"/>
    <property type="match status" value="1"/>
</dbReference>
<protein>
    <recommendedName>
        <fullName evidence="4">Malonyl CoA-acyl carrier protein transacylase</fullName>
        <ecNumber evidence="4">2.3.1.39</ecNumber>
    </recommendedName>
</protein>
<reference evidence="10" key="4">
    <citation type="submission" date="2016-11" db="EMBL/GenBank/DDBJ databases">
        <authorList>
            <person name="Jaros S."/>
            <person name="Januszkiewicz K."/>
            <person name="Wedrychowicz H."/>
        </authorList>
    </citation>
    <scope>NUCLEOTIDE SEQUENCE [LARGE SCALE GENOMIC DNA]</scope>
    <source>
        <strain evidence="10">DSM 1682</strain>
    </source>
</reference>
<gene>
    <name evidence="7" type="primary">baeC</name>
    <name evidence="7" type="ORF">CPRO_06530</name>
    <name evidence="8" type="ORF">SAMN02745151_00824</name>
</gene>
<evidence type="ECO:0000259" key="6">
    <source>
        <dbReference type="SMART" id="SM00827"/>
    </source>
</evidence>
<dbReference type="InterPro" id="IPR050858">
    <property type="entry name" value="Mal-CoA-ACP_Trans/PKS_FabD"/>
</dbReference>
<dbReference type="KEGG" id="cpro:CPRO_06530"/>
<dbReference type="EC" id="2.3.1.39" evidence="4"/>
<dbReference type="InterPro" id="IPR001227">
    <property type="entry name" value="Ac_transferase_dom_sf"/>
</dbReference>
<dbReference type="InterPro" id="IPR014043">
    <property type="entry name" value="Acyl_transferase_dom"/>
</dbReference>
<sequence>MGKIAFVFSGQGAQKAGMGKSFYDAKESIRNLFDGAEEIRPNTLNQCFFGTEEELKNTENTQPCLYLTDLAAALALKEEGIMPDGVAGFSLGEIPALAFAGAYTPLDGFRLASYRGKVMAREAVKNPGSMLAIMKLENSKVEEICKSFEQVYPVNYNGPGQLVVAGQKEEMDAFSKAVREAGGRGLPIKVGGGFHSPFMKEAAKDFAQVLTEYQIQKPQIPVYSNYMAKPYEEDVRAWMAPQIDHALRWQESIEQMAADGFDTFIEVGIGDTLKKLISRILPDSKVYAVSSMEEIQKLKEEDLICSKEK</sequence>
<evidence type="ECO:0000313" key="8">
    <source>
        <dbReference type="EMBL" id="SHE46498.1"/>
    </source>
</evidence>
<keyword evidence="9" id="KW-1185">Reference proteome</keyword>
<dbReference type="AlphaFoldDB" id="A0A110A731"/>
<evidence type="ECO:0000313" key="10">
    <source>
        <dbReference type="Proteomes" id="UP000184204"/>
    </source>
</evidence>
<dbReference type="Gene3D" id="3.30.70.250">
    <property type="entry name" value="Malonyl-CoA ACP transacylase, ACP-binding"/>
    <property type="match status" value="1"/>
</dbReference>
<dbReference type="PANTHER" id="PTHR42681">
    <property type="entry name" value="MALONYL-COA-ACYL CARRIER PROTEIN TRANSACYLASE, MITOCHONDRIAL"/>
    <property type="match status" value="1"/>
</dbReference>
<feature type="active site" evidence="5">
    <location>
        <position position="195"/>
    </location>
</feature>
<proteinExistence type="inferred from homology"/>
<dbReference type="Proteomes" id="UP000184204">
    <property type="component" value="Unassembled WGS sequence"/>
</dbReference>
<dbReference type="Gene3D" id="3.40.366.10">
    <property type="entry name" value="Malonyl-Coenzyme A Acyl Carrier Protein, domain 2"/>
    <property type="match status" value="1"/>
</dbReference>
<dbReference type="GO" id="GO:0004314">
    <property type="term" value="F:[acyl-carrier-protein] S-malonyltransferase activity"/>
    <property type="evidence" value="ECO:0007669"/>
    <property type="project" value="UniProtKB-EC"/>
</dbReference>
<dbReference type="GO" id="GO:0005829">
    <property type="term" value="C:cytosol"/>
    <property type="evidence" value="ECO:0007669"/>
    <property type="project" value="TreeGrafter"/>
</dbReference>
<evidence type="ECO:0000313" key="7">
    <source>
        <dbReference type="EMBL" id="AMJ40255.1"/>
    </source>
</evidence>
<dbReference type="GO" id="GO:0006633">
    <property type="term" value="P:fatty acid biosynthetic process"/>
    <property type="evidence" value="ECO:0007669"/>
    <property type="project" value="TreeGrafter"/>
</dbReference>
<evidence type="ECO:0000256" key="1">
    <source>
        <dbReference type="ARBA" id="ARBA00022679"/>
    </source>
</evidence>
<comment type="catalytic activity">
    <reaction evidence="3 4">
        <text>holo-[ACP] + malonyl-CoA = malonyl-[ACP] + CoA</text>
        <dbReference type="Rhea" id="RHEA:41792"/>
        <dbReference type="Rhea" id="RHEA-COMP:9623"/>
        <dbReference type="Rhea" id="RHEA-COMP:9685"/>
        <dbReference type="ChEBI" id="CHEBI:57287"/>
        <dbReference type="ChEBI" id="CHEBI:57384"/>
        <dbReference type="ChEBI" id="CHEBI:64479"/>
        <dbReference type="ChEBI" id="CHEBI:78449"/>
        <dbReference type="EC" id="2.3.1.39"/>
    </reaction>
</comment>
<reference evidence="7 9" key="1">
    <citation type="journal article" date="2016" name="Genome Announc.">
        <title>Complete Genome Sequence of the Amino Acid-Fermenting Clostridium propionicum X2 (DSM 1682).</title>
        <authorList>
            <person name="Poehlein A."/>
            <person name="Schlien K."/>
            <person name="Chowdhury N.P."/>
            <person name="Gottschalk G."/>
            <person name="Buckel W."/>
            <person name="Daniel R."/>
        </authorList>
    </citation>
    <scope>NUCLEOTIDE SEQUENCE [LARGE SCALE GENOMIC DNA]</scope>
    <source>
        <strain evidence="7 9">X2</strain>
    </source>
</reference>
<comment type="similarity">
    <text evidence="4">Belongs to the fabD family.</text>
</comment>
<dbReference type="OrthoDB" id="9805460at2"/>
<evidence type="ECO:0000256" key="3">
    <source>
        <dbReference type="ARBA" id="ARBA00048462"/>
    </source>
</evidence>
<dbReference type="SUPFAM" id="SSF52151">
    <property type="entry name" value="FabD/lysophospholipase-like"/>
    <property type="match status" value="1"/>
</dbReference>
<dbReference type="Pfam" id="PF00698">
    <property type="entry name" value="Acyl_transf_1"/>
    <property type="match status" value="1"/>
</dbReference>
<dbReference type="Proteomes" id="UP000068026">
    <property type="component" value="Chromosome"/>
</dbReference>
<dbReference type="PIRSF" id="PIRSF000446">
    <property type="entry name" value="Mct"/>
    <property type="match status" value="1"/>
</dbReference>
<dbReference type="InterPro" id="IPR016035">
    <property type="entry name" value="Acyl_Trfase/lysoPLipase"/>
</dbReference>
<dbReference type="RefSeq" id="WP_066047799.1">
    <property type="nucleotide sequence ID" value="NZ_CP014223.1"/>
</dbReference>
<dbReference type="InterPro" id="IPR016036">
    <property type="entry name" value="Malonyl_transacylase_ACP-bd"/>
</dbReference>
<evidence type="ECO:0000256" key="4">
    <source>
        <dbReference type="PIRNR" id="PIRNR000446"/>
    </source>
</evidence>
<reference evidence="9" key="2">
    <citation type="submission" date="2016-01" db="EMBL/GenBank/DDBJ databases">
        <authorList>
            <person name="Poehlein A."/>
            <person name="Schlien K."/>
            <person name="Gottschalk G."/>
            <person name="Buckel W."/>
            <person name="Daniel R."/>
        </authorList>
    </citation>
    <scope>NUCLEOTIDE SEQUENCE [LARGE SCALE GENOMIC DNA]</scope>
    <source>
        <strain evidence="9">X2</strain>
    </source>
</reference>
<keyword evidence="2 4" id="KW-0012">Acyltransferase</keyword>
<evidence type="ECO:0000256" key="2">
    <source>
        <dbReference type="ARBA" id="ARBA00023315"/>
    </source>
</evidence>
<dbReference type="EMBL" id="CP014223">
    <property type="protein sequence ID" value="AMJ40255.1"/>
    <property type="molecule type" value="Genomic_DNA"/>
</dbReference>
<dbReference type="SUPFAM" id="SSF55048">
    <property type="entry name" value="Probable ACP-binding domain of malonyl-CoA ACP transacylase"/>
    <property type="match status" value="1"/>
</dbReference>
<evidence type="ECO:0000256" key="5">
    <source>
        <dbReference type="PIRSR" id="PIRSR000446-1"/>
    </source>
</evidence>
<organism evidence="8 10">
    <name type="scientific">Anaerotignum propionicum DSM 1682</name>
    <dbReference type="NCBI Taxonomy" id="991789"/>
    <lineage>
        <taxon>Bacteria</taxon>
        <taxon>Bacillati</taxon>
        <taxon>Bacillota</taxon>
        <taxon>Clostridia</taxon>
        <taxon>Lachnospirales</taxon>
        <taxon>Anaerotignaceae</taxon>
        <taxon>Anaerotignum</taxon>
    </lineage>
</organism>
<keyword evidence="1 4" id="KW-0808">Transferase</keyword>
<dbReference type="InterPro" id="IPR024925">
    <property type="entry name" value="Malonyl_CoA-ACP_transAc"/>
</dbReference>
<feature type="domain" description="Malonyl-CoA:ACP transacylase (MAT)" evidence="6">
    <location>
        <begin position="7"/>
        <end position="294"/>
    </location>
</feature>
<evidence type="ECO:0000313" key="9">
    <source>
        <dbReference type="Proteomes" id="UP000068026"/>
    </source>
</evidence>
<accession>A0A110A731</accession>
<name>A0A110A731_ANAPI</name>
<feature type="active site" evidence="5">
    <location>
        <position position="90"/>
    </location>
</feature>
<reference evidence="8" key="3">
    <citation type="submission" date="2016-11" db="EMBL/GenBank/DDBJ databases">
        <authorList>
            <person name="Varghese N."/>
            <person name="Submissions S."/>
        </authorList>
    </citation>
    <scope>NUCLEOTIDE SEQUENCE</scope>
    <source>
        <strain evidence="8">DSM 1682</strain>
    </source>
</reference>
<dbReference type="PANTHER" id="PTHR42681:SF1">
    <property type="entry name" value="MALONYL-COA-ACYL CARRIER PROTEIN TRANSACYLASE, MITOCHONDRIAL"/>
    <property type="match status" value="1"/>
</dbReference>